<feature type="active site" evidence="12">
    <location>
        <position position="238"/>
    </location>
</feature>
<keyword evidence="9 12" id="KW-0472">Membrane</keyword>
<evidence type="ECO:0000256" key="4">
    <source>
        <dbReference type="ARBA" id="ARBA00022679"/>
    </source>
</evidence>
<dbReference type="InterPro" id="IPR027379">
    <property type="entry name" value="CLS_N"/>
</dbReference>
<evidence type="ECO:0000256" key="3">
    <source>
        <dbReference type="ARBA" id="ARBA00022516"/>
    </source>
</evidence>
<dbReference type="InterPro" id="IPR001736">
    <property type="entry name" value="PLipase_D/transphosphatidylase"/>
</dbReference>
<dbReference type="InterPro" id="IPR022924">
    <property type="entry name" value="Cardiolipin_synthase"/>
</dbReference>
<evidence type="ECO:0000256" key="7">
    <source>
        <dbReference type="ARBA" id="ARBA00022989"/>
    </source>
</evidence>
<evidence type="ECO:0000256" key="11">
    <source>
        <dbReference type="ARBA" id="ARBA00023264"/>
    </source>
</evidence>
<feature type="domain" description="PLD phosphodiesterase" evidence="13">
    <location>
        <begin position="404"/>
        <end position="431"/>
    </location>
</feature>
<gene>
    <name evidence="14" type="primary">cls</name>
    <name evidence="12" type="synonym">clsA</name>
    <name evidence="14" type="ORF">ACFOSS_16555</name>
</gene>
<protein>
    <recommendedName>
        <fullName evidence="12">Cardiolipin synthase A</fullName>
        <shortName evidence="12">CL synthase</shortName>
        <ecNumber evidence="12">2.7.8.-</ecNumber>
    </recommendedName>
</protein>
<comment type="subcellular location">
    <subcellularLocation>
        <location evidence="1 12">Cell membrane</location>
        <topology evidence="1 12">Multi-pass membrane protein</topology>
    </subcellularLocation>
</comment>
<keyword evidence="2 12" id="KW-1003">Cell membrane</keyword>
<feature type="transmembrane region" description="Helical" evidence="12">
    <location>
        <begin position="12"/>
        <end position="32"/>
    </location>
</feature>
<dbReference type="CDD" id="cd09152">
    <property type="entry name" value="PLDc_EcCLS_like_1"/>
    <property type="match status" value="1"/>
</dbReference>
<dbReference type="NCBIfam" id="TIGR04265">
    <property type="entry name" value="bac_cardiolipin"/>
    <property type="match status" value="1"/>
</dbReference>
<dbReference type="InterPro" id="IPR030840">
    <property type="entry name" value="CL_synthase_A"/>
</dbReference>
<keyword evidence="5 12" id="KW-0812">Transmembrane</keyword>
<keyword evidence="3 12" id="KW-0444">Lipid biosynthesis</keyword>
<dbReference type="CDD" id="cd09158">
    <property type="entry name" value="PLDc_EcCLS_like_2"/>
    <property type="match status" value="1"/>
</dbReference>
<accession>A0ABV8CS60</accession>
<comment type="caution">
    <text evidence="14">The sequence shown here is derived from an EMBL/GenBank/DDBJ whole genome shotgun (WGS) entry which is preliminary data.</text>
</comment>
<comment type="catalytic activity">
    <reaction evidence="12">
        <text>2 a 1,2-diacyl-sn-glycero-3-phospho-(1'-sn-glycerol) = a cardiolipin + glycerol</text>
        <dbReference type="Rhea" id="RHEA:31451"/>
        <dbReference type="ChEBI" id="CHEBI:17754"/>
        <dbReference type="ChEBI" id="CHEBI:62237"/>
        <dbReference type="ChEBI" id="CHEBI:64716"/>
    </reaction>
</comment>
<dbReference type="EMBL" id="JBHSAF010000015">
    <property type="protein sequence ID" value="MFC3915055.1"/>
    <property type="molecule type" value="Genomic_DNA"/>
</dbReference>
<name>A0ABV8CS60_9GAMM</name>
<dbReference type="SMART" id="SM00155">
    <property type="entry name" value="PLDc"/>
    <property type="match status" value="2"/>
</dbReference>
<evidence type="ECO:0000313" key="15">
    <source>
        <dbReference type="Proteomes" id="UP001595692"/>
    </source>
</evidence>
<evidence type="ECO:0000259" key="13">
    <source>
        <dbReference type="PROSITE" id="PS50035"/>
    </source>
</evidence>
<dbReference type="Gene3D" id="3.30.870.10">
    <property type="entry name" value="Endonuclease Chain A"/>
    <property type="match status" value="2"/>
</dbReference>
<dbReference type="Proteomes" id="UP001595692">
    <property type="component" value="Unassembled WGS sequence"/>
</dbReference>
<evidence type="ECO:0000256" key="8">
    <source>
        <dbReference type="ARBA" id="ARBA00023098"/>
    </source>
</evidence>
<evidence type="ECO:0000256" key="1">
    <source>
        <dbReference type="ARBA" id="ARBA00004651"/>
    </source>
</evidence>
<dbReference type="RefSeq" id="WP_377154690.1">
    <property type="nucleotide sequence ID" value="NZ_JBHSAF010000015.1"/>
</dbReference>
<reference evidence="15" key="1">
    <citation type="journal article" date="2019" name="Int. J. Syst. Evol. Microbiol.">
        <title>The Global Catalogue of Microorganisms (GCM) 10K type strain sequencing project: providing services to taxonomists for standard genome sequencing and annotation.</title>
        <authorList>
            <consortium name="The Broad Institute Genomics Platform"/>
            <consortium name="The Broad Institute Genome Sequencing Center for Infectious Disease"/>
            <person name="Wu L."/>
            <person name="Ma J."/>
        </authorList>
    </citation>
    <scope>NUCLEOTIDE SEQUENCE [LARGE SCALE GENOMIC DNA]</scope>
    <source>
        <strain evidence="15">CCUG 54939</strain>
    </source>
</reference>
<feature type="domain" description="PLD phosphodiesterase" evidence="13">
    <location>
        <begin position="226"/>
        <end position="253"/>
    </location>
</feature>
<keyword evidence="15" id="KW-1185">Reference proteome</keyword>
<proteinExistence type="inferred from homology"/>
<feature type="active site" evidence="12">
    <location>
        <position position="416"/>
    </location>
</feature>
<feature type="transmembrane region" description="Helical" evidence="12">
    <location>
        <begin position="44"/>
        <end position="65"/>
    </location>
</feature>
<keyword evidence="10 12" id="KW-0594">Phospholipid biosynthesis</keyword>
<dbReference type="PANTHER" id="PTHR21248:SF22">
    <property type="entry name" value="PHOSPHOLIPASE D"/>
    <property type="match status" value="1"/>
</dbReference>
<keyword evidence="11 12" id="KW-1208">Phospholipid metabolism</keyword>
<feature type="active site" evidence="12">
    <location>
        <position position="409"/>
    </location>
</feature>
<dbReference type="PANTHER" id="PTHR21248">
    <property type="entry name" value="CARDIOLIPIN SYNTHASE"/>
    <property type="match status" value="1"/>
</dbReference>
<feature type="active site" evidence="12">
    <location>
        <position position="231"/>
    </location>
</feature>
<evidence type="ECO:0000256" key="6">
    <source>
        <dbReference type="ARBA" id="ARBA00022737"/>
    </source>
</evidence>
<keyword evidence="6" id="KW-0677">Repeat</keyword>
<dbReference type="Pfam" id="PF13091">
    <property type="entry name" value="PLDc_2"/>
    <property type="match status" value="2"/>
</dbReference>
<dbReference type="Pfam" id="PF13396">
    <property type="entry name" value="PLDc_N"/>
    <property type="match status" value="1"/>
</dbReference>
<comment type="function">
    <text evidence="12">Catalyzes the reversible phosphatidyl group transfer from one phosphatidylglycerol molecule to another to form cardiolipin (CL) (diphosphatidylglycerol) and glycerol.</text>
</comment>
<evidence type="ECO:0000256" key="10">
    <source>
        <dbReference type="ARBA" id="ARBA00023209"/>
    </source>
</evidence>
<feature type="active site" evidence="12">
    <location>
        <position position="233"/>
    </location>
</feature>
<feature type="active site" evidence="12">
    <location>
        <position position="411"/>
    </location>
</feature>
<evidence type="ECO:0000256" key="9">
    <source>
        <dbReference type="ARBA" id="ARBA00023136"/>
    </source>
</evidence>
<dbReference type="PROSITE" id="PS50035">
    <property type="entry name" value="PLD"/>
    <property type="match status" value="2"/>
</dbReference>
<keyword evidence="7 12" id="KW-1133">Transmembrane helix</keyword>
<keyword evidence="4 12" id="KW-0808">Transferase</keyword>
<evidence type="ECO:0000256" key="5">
    <source>
        <dbReference type="ARBA" id="ARBA00022692"/>
    </source>
</evidence>
<evidence type="ECO:0000256" key="12">
    <source>
        <dbReference type="HAMAP-Rule" id="MF_00190"/>
    </source>
</evidence>
<comment type="similarity">
    <text evidence="12">Belongs to the phospholipase D family. Cardiolipin synthase subfamily. ClsA sub-subfamily.</text>
</comment>
<organism evidence="14 15">
    <name type="scientific">Pseudaeromonas sharmana</name>
    <dbReference type="NCBI Taxonomy" id="328412"/>
    <lineage>
        <taxon>Bacteria</taxon>
        <taxon>Pseudomonadati</taxon>
        <taxon>Pseudomonadota</taxon>
        <taxon>Gammaproteobacteria</taxon>
        <taxon>Aeromonadales</taxon>
        <taxon>Aeromonadaceae</taxon>
        <taxon>Pseudaeromonas</taxon>
    </lineage>
</organism>
<dbReference type="InterPro" id="IPR025202">
    <property type="entry name" value="PLD-like_dom"/>
</dbReference>
<evidence type="ECO:0000256" key="2">
    <source>
        <dbReference type="ARBA" id="ARBA00022475"/>
    </source>
</evidence>
<sequence length="491" mass="55413">MGSHGLVFDYLSQFIGMVLFTSYVVLVVGIVMRVIMTRRPIGVSLAWLSLIFTIPILGISLYLLFGEIRLGRKRVERAKALYEPLARWIHDLVASFPQQPAKVSSAAEPISELILARLGLPMLGGNRIEMLDEPNAILHAIAEDIRASTVSCYLEFYIWQAGGWADQVAEALVGAAGRGVDCRVLLDSVGSKSFFRGQWPARFAEAGVKLVEVLPVAGWRIPLQRQDLRMHRKLVVIDDRVAYTGSMNLVDPRFFKQDAGVGQWIDLMVRVQGPIVPLIWSLFVRDWEMETGERLLDSQQHSPEFDAQNDQHLQLVPSGPFTGGDCIQQILLLAVYRARRRVVLTTPYFVPDDPLVAALRSAAERGVQVRLILPARNDSFMVRHASDAFLTELLESGVEIYRFQQGLLHTKSVLIDDGLALFGTLNLDRRSLWLNFETMLLIDDVRFAGQLAAVQAGYMRQAQRLYLSSWSKRPWRKRLLENLLYLFSPLL</sequence>
<dbReference type="HAMAP" id="MF_00190">
    <property type="entry name" value="Cardiolipin_synth_ClsA"/>
    <property type="match status" value="1"/>
</dbReference>
<dbReference type="SUPFAM" id="SSF56024">
    <property type="entry name" value="Phospholipase D/nuclease"/>
    <property type="match status" value="2"/>
</dbReference>
<dbReference type="EC" id="2.7.8.-" evidence="12"/>
<keyword evidence="8 12" id="KW-0443">Lipid metabolism</keyword>
<evidence type="ECO:0000313" key="14">
    <source>
        <dbReference type="EMBL" id="MFC3915055.1"/>
    </source>
</evidence>